<keyword evidence="2" id="KW-0378">Hydrolase</keyword>
<keyword evidence="3" id="KW-0067">ATP-binding</keyword>
<evidence type="ECO:0000256" key="3">
    <source>
        <dbReference type="ARBA" id="ARBA00022840"/>
    </source>
</evidence>
<dbReference type="Proteomes" id="UP000627538">
    <property type="component" value="Unassembled WGS sequence"/>
</dbReference>
<keyword evidence="1" id="KW-0547">Nucleotide-binding</keyword>
<evidence type="ECO:0000256" key="1">
    <source>
        <dbReference type="ARBA" id="ARBA00022741"/>
    </source>
</evidence>
<dbReference type="GO" id="GO:0003676">
    <property type="term" value="F:nucleic acid binding"/>
    <property type="evidence" value="ECO:0007669"/>
    <property type="project" value="InterPro"/>
</dbReference>
<dbReference type="Pfam" id="PF13307">
    <property type="entry name" value="Helicase_C_2"/>
    <property type="match status" value="1"/>
</dbReference>
<keyword evidence="7" id="KW-1185">Reference proteome</keyword>
<protein>
    <submittedName>
        <fullName evidence="6">ATP-dependent DNA helicase</fullName>
    </submittedName>
</protein>
<dbReference type="EMBL" id="JACRUO010000003">
    <property type="protein sequence ID" value="MBD3690257.1"/>
    <property type="molecule type" value="Genomic_DNA"/>
</dbReference>
<dbReference type="InterPro" id="IPR027417">
    <property type="entry name" value="P-loop_NTPase"/>
</dbReference>
<dbReference type="SMART" id="SM00491">
    <property type="entry name" value="HELICc2"/>
    <property type="match status" value="1"/>
</dbReference>
<organism evidence="6 7">
    <name type="scientific">Nanchangia anserum</name>
    <dbReference type="NCBI Taxonomy" id="2692125"/>
    <lineage>
        <taxon>Bacteria</taxon>
        <taxon>Bacillati</taxon>
        <taxon>Actinomycetota</taxon>
        <taxon>Actinomycetes</taxon>
        <taxon>Actinomycetales</taxon>
        <taxon>Actinomycetaceae</taxon>
        <taxon>Nanchangia</taxon>
    </lineage>
</organism>
<dbReference type="InterPro" id="IPR006555">
    <property type="entry name" value="ATP-dep_Helicase_C"/>
</dbReference>
<evidence type="ECO:0000256" key="2">
    <source>
        <dbReference type="ARBA" id="ARBA00022801"/>
    </source>
</evidence>
<dbReference type="GO" id="GO:0003678">
    <property type="term" value="F:DNA helicase activity"/>
    <property type="evidence" value="ECO:0007669"/>
    <property type="project" value="TreeGrafter"/>
</dbReference>
<evidence type="ECO:0000313" key="6">
    <source>
        <dbReference type="EMBL" id="MBD3690257.1"/>
    </source>
</evidence>
<evidence type="ECO:0000256" key="4">
    <source>
        <dbReference type="ARBA" id="ARBA00038058"/>
    </source>
</evidence>
<dbReference type="SUPFAM" id="SSF52540">
    <property type="entry name" value="P-loop containing nucleoside triphosphate hydrolases"/>
    <property type="match status" value="1"/>
</dbReference>
<dbReference type="InterPro" id="IPR011545">
    <property type="entry name" value="DEAD/DEAH_box_helicase_dom"/>
</dbReference>
<dbReference type="Pfam" id="PF00270">
    <property type="entry name" value="DEAD"/>
    <property type="match status" value="1"/>
</dbReference>
<sequence length="615" mass="65145">MCEAIATAVDANRHIMVQAGTGTGKSLGYLAAVLPAATEGRRVVISTATKALQRQLVTKDIPMVSGVAASLDMPVPDVAALKGWSNYACVYKLRAGEDDGGLFEVADAREPGSRMGKTVVKIRAWAEETDTGDRDDVPFTVSDKAWRYASISPRECPGDHCPLAAECFPRRARARALAADVVVTNHALLGVDAFSDSHLLGDVDIAVIDEAHDLIDRIRQAASAQLTPAEITSLAARLARGKVVGTDDLREGAKALREALTGAGEGLLTSMPEALGAALGELATTASTLMEDIPTGKDATATDRTNRSLLADLREAIEHIRRARMDDDALWVSMSKDEPHLNCAPIDVAPDLARTLLAETTTVFTSATLALGGSFKAVAAQIGLPLSGARYDCLDVGSPFPYASQGITYIAAHLERPGRSGLSDEAIDELLALAKSSGGGMLGLFSSHRALSQAAEAMGDLDFPVYVQGDDQLPTLVRAFTRETNSCLLGTLSLWQGVDVPGLTCRLVIIDRIPFPRPDDPLIQARSQAVEAMGGSSFQQVSLTHAALLLAQGAGRLIRSQDDRGMVAILDSRLAHARYRGYLRKSLPGLWPTEDAEIAHAALSRLAATLATDEG</sequence>
<dbReference type="GO" id="GO:0006139">
    <property type="term" value="P:nucleobase-containing compound metabolic process"/>
    <property type="evidence" value="ECO:0007669"/>
    <property type="project" value="InterPro"/>
</dbReference>
<dbReference type="PANTHER" id="PTHR11472:SF34">
    <property type="entry name" value="REGULATOR OF TELOMERE ELONGATION HELICASE 1"/>
    <property type="match status" value="1"/>
</dbReference>
<accession>A0A8I0G9A0</accession>
<keyword evidence="6" id="KW-0347">Helicase</keyword>
<feature type="domain" description="Helicase ATP-binding" evidence="5">
    <location>
        <begin position="1"/>
        <end position="260"/>
    </location>
</feature>
<comment type="similarity">
    <text evidence="4">Belongs to the helicase family. DinG subfamily.</text>
</comment>
<comment type="caution">
    <text evidence="6">The sequence shown here is derived from an EMBL/GenBank/DDBJ whole genome shotgun (WGS) entry which is preliminary data.</text>
</comment>
<dbReference type="AlphaFoldDB" id="A0A8I0G9A0"/>
<reference evidence="6 7" key="1">
    <citation type="submission" date="2020-08" db="EMBL/GenBank/DDBJ databases">
        <title>Winkia gen. nov., sp. nov., isolated from faeces of the Anser albifrons in China.</title>
        <authorList>
            <person name="Liu Q."/>
        </authorList>
    </citation>
    <scope>NUCLEOTIDE SEQUENCE [LARGE SCALE GENOMIC DNA]</scope>
    <source>
        <strain evidence="6 7">C62</strain>
    </source>
</reference>
<evidence type="ECO:0000259" key="5">
    <source>
        <dbReference type="PROSITE" id="PS51193"/>
    </source>
</evidence>
<dbReference type="PANTHER" id="PTHR11472">
    <property type="entry name" value="DNA REPAIR DEAD HELICASE RAD3/XP-D SUBFAMILY MEMBER"/>
    <property type="match status" value="1"/>
</dbReference>
<dbReference type="InterPro" id="IPR014013">
    <property type="entry name" value="Helic_SF1/SF2_ATP-bd_DinG/Rad3"/>
</dbReference>
<dbReference type="InterPro" id="IPR045028">
    <property type="entry name" value="DinG/Rad3-like"/>
</dbReference>
<proteinExistence type="inferred from homology"/>
<dbReference type="GO" id="GO:0005524">
    <property type="term" value="F:ATP binding"/>
    <property type="evidence" value="ECO:0007669"/>
    <property type="project" value="UniProtKB-KW"/>
</dbReference>
<dbReference type="GO" id="GO:0016818">
    <property type="term" value="F:hydrolase activity, acting on acid anhydrides, in phosphorus-containing anhydrides"/>
    <property type="evidence" value="ECO:0007669"/>
    <property type="project" value="InterPro"/>
</dbReference>
<dbReference type="PROSITE" id="PS51193">
    <property type="entry name" value="HELICASE_ATP_BIND_2"/>
    <property type="match status" value="1"/>
</dbReference>
<name>A0A8I0G9A0_9ACTO</name>
<gene>
    <name evidence="6" type="ORF">H8R10_08470</name>
</gene>
<dbReference type="Gene3D" id="3.40.50.300">
    <property type="entry name" value="P-loop containing nucleotide triphosphate hydrolases"/>
    <property type="match status" value="2"/>
</dbReference>
<evidence type="ECO:0000313" key="7">
    <source>
        <dbReference type="Proteomes" id="UP000627538"/>
    </source>
</evidence>